<dbReference type="GO" id="GO:0008410">
    <property type="term" value="F:CoA-transferase activity"/>
    <property type="evidence" value="ECO:0007669"/>
    <property type="project" value="InterPro"/>
</dbReference>
<dbReference type="InterPro" id="IPR012792">
    <property type="entry name" value="3-oxoacid_CoA-transf_A"/>
</dbReference>
<reference evidence="3" key="2">
    <citation type="journal article" date="2018" name="ISME J.">
        <title>A dynamic microbial community with high functional redundancy inhabits the cold, oxic subseafloor aquifer.</title>
        <authorList>
            <person name="Tully B.J."/>
            <person name="Wheat C.G."/>
            <person name="Glazer B.T."/>
            <person name="Huber J.A."/>
        </authorList>
    </citation>
    <scope>NUCLEOTIDE SEQUENCE</scope>
    <source>
        <strain evidence="3">NORP83</strain>
    </source>
</reference>
<protein>
    <submittedName>
        <fullName evidence="3">Acetate CoA-transferase</fullName>
    </submittedName>
</protein>
<evidence type="ECO:0000256" key="1">
    <source>
        <dbReference type="ARBA" id="ARBA00005612"/>
    </source>
</evidence>
<dbReference type="NCBIfam" id="TIGR02429">
    <property type="entry name" value="pcaI_scoA_fam"/>
    <property type="match status" value="1"/>
</dbReference>
<dbReference type="SUPFAM" id="SSF100950">
    <property type="entry name" value="NagB/RpiA/CoA transferase-like"/>
    <property type="match status" value="1"/>
</dbReference>
<proteinExistence type="inferred from homology"/>
<keyword evidence="2 3" id="KW-0808">Transferase</keyword>
<sequence>MTLANKITELTKAIDQINDGATVMIGGFGSPGTPFTLIEQLVKQGAKHLTIIKNDANQNGLGIDLLLQNGQVDKLITSHIGLNSNAIGLMNAGKLEVEFVPQGILAERIRIAGAGLLGFVTDVGIDTSLANGKQRITLNGVEGVLETALTADFALIHAAKSDTFGNLIYAATAQNFNPAMAMAAKFTIAESAHIVPLGDVDPNCVHTPAPFVDNLVHLPELTEAYNVIKR</sequence>
<gene>
    <name evidence="3" type="ORF">COB13_13975</name>
</gene>
<dbReference type="InterPro" id="IPR004165">
    <property type="entry name" value="CoA_trans_fam_I"/>
</dbReference>
<dbReference type="AlphaFoldDB" id="A0A2A4YUC6"/>
<dbReference type="EMBL" id="NVUS01000022">
    <property type="protein sequence ID" value="PCI98331.1"/>
    <property type="molecule type" value="Genomic_DNA"/>
</dbReference>
<evidence type="ECO:0000256" key="2">
    <source>
        <dbReference type="ARBA" id="ARBA00022679"/>
    </source>
</evidence>
<comment type="caution">
    <text evidence="3">The sequence shown here is derived from an EMBL/GenBank/DDBJ whole genome shotgun (WGS) entry which is preliminary data.</text>
</comment>
<dbReference type="PANTHER" id="PTHR13707:SF60">
    <property type="entry name" value="ACETATE COA-TRANSFERASE SUBUNIT ALPHA"/>
    <property type="match status" value="1"/>
</dbReference>
<name>A0A2A4YUC6_9PROT</name>
<organism evidence="3">
    <name type="scientific">OCS116 cluster bacterium</name>
    <dbReference type="NCBI Taxonomy" id="2030921"/>
    <lineage>
        <taxon>Bacteria</taxon>
        <taxon>Pseudomonadati</taxon>
        <taxon>Pseudomonadota</taxon>
        <taxon>Alphaproteobacteria</taxon>
        <taxon>OCS116 cluster</taxon>
    </lineage>
</organism>
<dbReference type="PROSITE" id="PS01273">
    <property type="entry name" value="COA_TRANSF_1"/>
    <property type="match status" value="1"/>
</dbReference>
<accession>A0A2A4YUC6</accession>
<dbReference type="PANTHER" id="PTHR13707">
    <property type="entry name" value="KETOACID-COENZYME A TRANSFERASE"/>
    <property type="match status" value="1"/>
</dbReference>
<dbReference type="InterPro" id="IPR004163">
    <property type="entry name" value="CoA_transf_BS"/>
</dbReference>
<dbReference type="SMART" id="SM00882">
    <property type="entry name" value="CoA_trans"/>
    <property type="match status" value="1"/>
</dbReference>
<dbReference type="Pfam" id="PF01144">
    <property type="entry name" value="CoA_trans"/>
    <property type="match status" value="1"/>
</dbReference>
<dbReference type="InterPro" id="IPR037171">
    <property type="entry name" value="NagB/RpiA_transferase-like"/>
</dbReference>
<reference key="1">
    <citation type="submission" date="2017-08" db="EMBL/GenBank/DDBJ databases">
        <title>A dynamic microbial community with high functional redundancy inhabits the cold, oxic subseafloor aquifer.</title>
        <authorList>
            <person name="Tully B.J."/>
            <person name="Wheat C.G."/>
            <person name="Glazer B.T."/>
            <person name="Huber J.A."/>
        </authorList>
    </citation>
    <scope>NUCLEOTIDE SEQUENCE [LARGE SCALE GENOMIC DNA]</scope>
</reference>
<comment type="similarity">
    <text evidence="1">Belongs to the 3-oxoacid CoA-transferase subunit A family.</text>
</comment>
<dbReference type="Gene3D" id="3.40.1080.10">
    <property type="entry name" value="Glutaconate Coenzyme A-transferase"/>
    <property type="match status" value="1"/>
</dbReference>
<evidence type="ECO:0000313" key="3">
    <source>
        <dbReference type="EMBL" id="PCI98331.1"/>
    </source>
</evidence>